<proteinExistence type="predicted"/>
<dbReference type="InterPro" id="IPR039537">
    <property type="entry name" value="Retrotran_Ty1/copia-like"/>
</dbReference>
<gene>
    <name evidence="1" type="ORF">Tci_030821</name>
</gene>
<dbReference type="PANTHER" id="PTHR42648">
    <property type="entry name" value="TRANSPOSASE, PUTATIVE-RELATED"/>
    <property type="match status" value="1"/>
</dbReference>
<dbReference type="EMBL" id="BKCJ010004070">
    <property type="protein sequence ID" value="GEU58843.1"/>
    <property type="molecule type" value="Genomic_DNA"/>
</dbReference>
<protein>
    <submittedName>
        <fullName evidence="1">Zinc finger, CCHC-type</fullName>
    </submittedName>
</protein>
<dbReference type="AlphaFoldDB" id="A0A6L2LAL0"/>
<organism evidence="1">
    <name type="scientific">Tanacetum cinerariifolium</name>
    <name type="common">Dalmatian daisy</name>
    <name type="synonym">Chrysanthemum cinerariifolium</name>
    <dbReference type="NCBI Taxonomy" id="118510"/>
    <lineage>
        <taxon>Eukaryota</taxon>
        <taxon>Viridiplantae</taxon>
        <taxon>Streptophyta</taxon>
        <taxon>Embryophyta</taxon>
        <taxon>Tracheophyta</taxon>
        <taxon>Spermatophyta</taxon>
        <taxon>Magnoliopsida</taxon>
        <taxon>eudicotyledons</taxon>
        <taxon>Gunneridae</taxon>
        <taxon>Pentapetalae</taxon>
        <taxon>asterids</taxon>
        <taxon>campanulids</taxon>
        <taxon>Asterales</taxon>
        <taxon>Asteraceae</taxon>
        <taxon>Asteroideae</taxon>
        <taxon>Anthemideae</taxon>
        <taxon>Anthemidinae</taxon>
        <taxon>Tanacetum</taxon>
    </lineage>
</organism>
<evidence type="ECO:0000313" key="1">
    <source>
        <dbReference type="EMBL" id="GEU58843.1"/>
    </source>
</evidence>
<accession>A0A6L2LAL0</accession>
<sequence length="387" mass="44507">MQDMSKDGLIPYFDMDTQMCKTCMLTKITKKSFQNVKREIKVLELIHSDLCDLHATPSLGNKKYFVTFIDDASRVPNKRNKIIPYELWTKMKPNLNYLRVWGCKAVVRLPDPKLKTLVPRPNLKIPNGSKDIGGSVVPKEVTEEMDIKTTFLNGELDKEVYMNQPQGFIMFGNENKVDLTNELLSSRFSMKDIEEADVILGILVILILRTGKQFRGSSICWLKNLLFEIPLWSEPMTPISICHDKPATLAKAYSQIYNEKSRHLGVRHNMIHELIMNEVASIEFVRSQQNLADYLMKGLARELVISEGDMVGTRRSRGDDGFVAAVAVVDTMRWCTVVMMKKVIWWCGDDDVWRGRCRSGRSKWGDGVWRRWWFPGEVAEKDAGVRY</sequence>
<reference evidence="1" key="1">
    <citation type="journal article" date="2019" name="Sci. Rep.">
        <title>Draft genome of Tanacetum cinerariifolium, the natural source of mosquito coil.</title>
        <authorList>
            <person name="Yamashiro T."/>
            <person name="Shiraishi A."/>
            <person name="Satake H."/>
            <person name="Nakayama K."/>
        </authorList>
    </citation>
    <scope>NUCLEOTIDE SEQUENCE</scope>
</reference>
<dbReference type="PANTHER" id="PTHR42648:SF30">
    <property type="entry name" value="RIBONUCLEASE H-LIKE DOMAIN, GAG-PRE-INTEGRASE DOMAIN PROTEIN-RELATED"/>
    <property type="match status" value="1"/>
</dbReference>
<name>A0A6L2LAL0_TANCI</name>
<comment type="caution">
    <text evidence="1">The sequence shown here is derived from an EMBL/GenBank/DDBJ whole genome shotgun (WGS) entry which is preliminary data.</text>
</comment>